<accession>A0A0G4PD42</accession>
<evidence type="ECO:0000313" key="3">
    <source>
        <dbReference type="Proteomes" id="UP000053732"/>
    </source>
</evidence>
<dbReference type="EMBL" id="HG793144">
    <property type="protein sequence ID" value="CRL24169.1"/>
    <property type="molecule type" value="Genomic_DNA"/>
</dbReference>
<keyword evidence="1" id="KW-1133">Transmembrane helix</keyword>
<name>A0A0G4PD42_PENC3</name>
<protein>
    <submittedName>
        <fullName evidence="2">Str. FM013</fullName>
    </submittedName>
</protein>
<evidence type="ECO:0000313" key="2">
    <source>
        <dbReference type="EMBL" id="CRL24169.1"/>
    </source>
</evidence>
<organism evidence="2 3">
    <name type="scientific">Penicillium camemberti (strain FM 013)</name>
    <dbReference type="NCBI Taxonomy" id="1429867"/>
    <lineage>
        <taxon>Eukaryota</taxon>
        <taxon>Fungi</taxon>
        <taxon>Dikarya</taxon>
        <taxon>Ascomycota</taxon>
        <taxon>Pezizomycotina</taxon>
        <taxon>Eurotiomycetes</taxon>
        <taxon>Eurotiomycetidae</taxon>
        <taxon>Eurotiales</taxon>
        <taxon>Aspergillaceae</taxon>
        <taxon>Penicillium</taxon>
    </lineage>
</organism>
<keyword evidence="1" id="KW-0812">Transmembrane</keyword>
<reference evidence="2 3" key="1">
    <citation type="journal article" date="2014" name="Nat. Commun.">
        <title>Multiple recent horizontal transfers of a large genomic region in cheese making fungi.</title>
        <authorList>
            <person name="Cheeseman K."/>
            <person name="Ropars J."/>
            <person name="Renault P."/>
            <person name="Dupont J."/>
            <person name="Gouzy J."/>
            <person name="Branca A."/>
            <person name="Abraham A.L."/>
            <person name="Ceppi M."/>
            <person name="Conseiller E."/>
            <person name="Debuchy R."/>
            <person name="Malagnac F."/>
            <person name="Goarin A."/>
            <person name="Silar P."/>
            <person name="Lacoste S."/>
            <person name="Sallet E."/>
            <person name="Bensimon A."/>
            <person name="Giraud T."/>
            <person name="Brygoo Y."/>
        </authorList>
    </citation>
    <scope>NUCLEOTIDE SEQUENCE [LARGE SCALE GENOMIC DNA]</scope>
    <source>
        <strain evidence="3">FM 013</strain>
    </source>
</reference>
<gene>
    <name evidence="2" type="ORF">PCAMFM013_S011g000163</name>
</gene>
<proteinExistence type="predicted"/>
<keyword evidence="1" id="KW-0472">Membrane</keyword>
<dbReference type="AlphaFoldDB" id="A0A0G4PD42"/>
<dbReference type="Proteomes" id="UP000053732">
    <property type="component" value="Unassembled WGS sequence"/>
</dbReference>
<keyword evidence="3" id="KW-1185">Reference proteome</keyword>
<evidence type="ECO:0000256" key="1">
    <source>
        <dbReference type="SAM" id="Phobius"/>
    </source>
</evidence>
<feature type="transmembrane region" description="Helical" evidence="1">
    <location>
        <begin position="28"/>
        <end position="51"/>
    </location>
</feature>
<sequence length="132" mass="15128">MAPIPSLVSVNTLSPRDKTYEVDYQKEIALAKLLFALIIAAFAIFLGVTIYQKMKPKYKEEWKPKLKPKLRDCKEKYEGWKEKMKIWHGPKEPKALKPAHVADRPVSKAPEVNQITCDLTPDYLKMSTAVIV</sequence>